<evidence type="ECO:0000256" key="8">
    <source>
        <dbReference type="ARBA" id="ARBA00023242"/>
    </source>
</evidence>
<keyword evidence="5" id="KW-0238">DNA-binding</keyword>
<proteinExistence type="predicted"/>
<name>A0A811KXV7_9BILA</name>
<dbReference type="SUPFAM" id="SSF57716">
    <property type="entry name" value="Glucocorticoid receptor-like (DNA-binding domain)"/>
    <property type="match status" value="1"/>
</dbReference>
<evidence type="ECO:0000259" key="9">
    <source>
        <dbReference type="PROSITE" id="PS51030"/>
    </source>
</evidence>
<organism evidence="10 11">
    <name type="scientific">Bursaphelenchus okinawaensis</name>
    <dbReference type="NCBI Taxonomy" id="465554"/>
    <lineage>
        <taxon>Eukaryota</taxon>
        <taxon>Metazoa</taxon>
        <taxon>Ecdysozoa</taxon>
        <taxon>Nematoda</taxon>
        <taxon>Chromadorea</taxon>
        <taxon>Rhabditida</taxon>
        <taxon>Tylenchina</taxon>
        <taxon>Tylenchomorpha</taxon>
        <taxon>Aphelenchoidea</taxon>
        <taxon>Aphelenchoididae</taxon>
        <taxon>Bursaphelenchus</taxon>
    </lineage>
</organism>
<dbReference type="PANTHER" id="PTHR46011:SF6">
    <property type="entry name" value="HIGH ZINC ACTIVATED NUCLEAR RECEPTOR PROTEIN"/>
    <property type="match status" value="1"/>
</dbReference>
<reference evidence="10" key="1">
    <citation type="submission" date="2020-09" db="EMBL/GenBank/DDBJ databases">
        <authorList>
            <person name="Kikuchi T."/>
        </authorList>
    </citation>
    <scope>NUCLEOTIDE SEQUENCE</scope>
    <source>
        <strain evidence="10">SH1</strain>
    </source>
</reference>
<evidence type="ECO:0000256" key="5">
    <source>
        <dbReference type="ARBA" id="ARBA00023125"/>
    </source>
</evidence>
<dbReference type="PANTHER" id="PTHR46011">
    <property type="entry name" value="NUCLEAR HORMONE RECEPTOR FAMILY MEMBER NHR-86-RELATED"/>
    <property type="match status" value="1"/>
</dbReference>
<dbReference type="InterPro" id="IPR001628">
    <property type="entry name" value="Znf_hrmn_rcpt"/>
</dbReference>
<keyword evidence="7" id="KW-0675">Receptor</keyword>
<sequence length="251" mass="28430">MEKQSPSNSKASLSFNECQVCSAPKKFQNGGGRLCRSCAAFFRRYAATNRRYYCAAGKNVCKIYYKDTFKCKSCRFEQCQQELNTIIGAPKNLNNDIFLNVYRNGTTSLACQLVKAFNNVYEFEYENAKKNNPATVFNRLLKPTKEQTLEFVGLGNQKTIGTFIDCISHMTFQTPEQFNDFKARIQQELALLKLGYLSPKCYPNEYDPHSDARVFASNFRSYTETLATSGSTEIGSSFASDLVKGLKTLYI</sequence>
<feature type="domain" description="Nuclear receptor" evidence="9">
    <location>
        <begin position="15"/>
        <end position="96"/>
    </location>
</feature>
<dbReference type="EMBL" id="CAJFDH010000004">
    <property type="protein sequence ID" value="CAD5220670.1"/>
    <property type="molecule type" value="Genomic_DNA"/>
</dbReference>
<evidence type="ECO:0000313" key="10">
    <source>
        <dbReference type="EMBL" id="CAD5220670.1"/>
    </source>
</evidence>
<evidence type="ECO:0000256" key="3">
    <source>
        <dbReference type="ARBA" id="ARBA00022833"/>
    </source>
</evidence>
<evidence type="ECO:0000256" key="1">
    <source>
        <dbReference type="ARBA" id="ARBA00022723"/>
    </source>
</evidence>
<accession>A0A811KXV7</accession>
<keyword evidence="3" id="KW-0862">Zinc</keyword>
<dbReference type="SMART" id="SM00399">
    <property type="entry name" value="ZnF_C4"/>
    <property type="match status" value="1"/>
</dbReference>
<evidence type="ECO:0000256" key="6">
    <source>
        <dbReference type="ARBA" id="ARBA00023163"/>
    </source>
</evidence>
<dbReference type="EMBL" id="CAJFCW020000004">
    <property type="protein sequence ID" value="CAG9114025.1"/>
    <property type="molecule type" value="Genomic_DNA"/>
</dbReference>
<protein>
    <recommendedName>
        <fullName evidence="9">Nuclear receptor domain-containing protein</fullName>
    </recommendedName>
</protein>
<dbReference type="AlphaFoldDB" id="A0A811KXV7"/>
<dbReference type="GO" id="GO:0008270">
    <property type="term" value="F:zinc ion binding"/>
    <property type="evidence" value="ECO:0007669"/>
    <property type="project" value="UniProtKB-KW"/>
</dbReference>
<evidence type="ECO:0000256" key="4">
    <source>
        <dbReference type="ARBA" id="ARBA00023015"/>
    </source>
</evidence>
<evidence type="ECO:0000256" key="7">
    <source>
        <dbReference type="ARBA" id="ARBA00023170"/>
    </source>
</evidence>
<dbReference type="PROSITE" id="PS51030">
    <property type="entry name" value="NUCLEAR_REC_DBD_2"/>
    <property type="match status" value="1"/>
</dbReference>
<gene>
    <name evidence="10" type="ORF">BOKJ2_LOCUS9060</name>
</gene>
<dbReference type="GO" id="GO:0003700">
    <property type="term" value="F:DNA-binding transcription factor activity"/>
    <property type="evidence" value="ECO:0007669"/>
    <property type="project" value="InterPro"/>
</dbReference>
<keyword evidence="2" id="KW-0863">Zinc-finger</keyword>
<keyword evidence="4" id="KW-0805">Transcription regulation</keyword>
<keyword evidence="11" id="KW-1185">Reference proteome</keyword>
<dbReference type="Proteomes" id="UP000783686">
    <property type="component" value="Unassembled WGS sequence"/>
</dbReference>
<keyword evidence="6" id="KW-0804">Transcription</keyword>
<dbReference type="InterPro" id="IPR013088">
    <property type="entry name" value="Znf_NHR/GATA"/>
</dbReference>
<dbReference type="OrthoDB" id="5849870at2759"/>
<dbReference type="Proteomes" id="UP000614601">
    <property type="component" value="Unassembled WGS sequence"/>
</dbReference>
<dbReference type="Gene3D" id="3.30.50.10">
    <property type="entry name" value="Erythroid Transcription Factor GATA-1, subunit A"/>
    <property type="match status" value="1"/>
</dbReference>
<keyword evidence="8" id="KW-0539">Nucleus</keyword>
<evidence type="ECO:0000313" key="11">
    <source>
        <dbReference type="Proteomes" id="UP000614601"/>
    </source>
</evidence>
<dbReference type="GO" id="GO:0043565">
    <property type="term" value="F:sequence-specific DNA binding"/>
    <property type="evidence" value="ECO:0007669"/>
    <property type="project" value="InterPro"/>
</dbReference>
<keyword evidence="1" id="KW-0479">Metal-binding</keyword>
<evidence type="ECO:0000256" key="2">
    <source>
        <dbReference type="ARBA" id="ARBA00022771"/>
    </source>
</evidence>
<dbReference type="Pfam" id="PF00105">
    <property type="entry name" value="zf-C4"/>
    <property type="match status" value="1"/>
</dbReference>
<dbReference type="GO" id="GO:0005634">
    <property type="term" value="C:nucleus"/>
    <property type="evidence" value="ECO:0007669"/>
    <property type="project" value="TreeGrafter"/>
</dbReference>
<comment type="caution">
    <text evidence="10">The sequence shown here is derived from an EMBL/GenBank/DDBJ whole genome shotgun (WGS) entry which is preliminary data.</text>
</comment>